<protein>
    <submittedName>
        <fullName evidence="1">Uncharacterized protein</fullName>
    </submittedName>
</protein>
<dbReference type="Pfam" id="PF04536">
    <property type="entry name" value="TPM_phosphatase"/>
    <property type="match status" value="1"/>
</dbReference>
<evidence type="ECO:0000313" key="2">
    <source>
        <dbReference type="Proteomes" id="UP000276407"/>
    </source>
</evidence>
<dbReference type="AlphaFoldDB" id="A0A5F1XU09"/>
<dbReference type="Gene3D" id="3.10.310.50">
    <property type="match status" value="1"/>
</dbReference>
<dbReference type="PANTHER" id="PTHR30373:SF2">
    <property type="entry name" value="UPF0603 PROTEIN YGCG"/>
    <property type="match status" value="1"/>
</dbReference>
<dbReference type="Proteomes" id="UP000276407">
    <property type="component" value="Chromosome 1"/>
</dbReference>
<dbReference type="KEGG" id="lkm:EFP84_15630"/>
<sequence length="303" mass="32459">MIRIGFGILRFILLFLIVTGWNLKTANSSPIFFREEWRSEDPPIPPLRTQITDTTSTLTDLQKSRLTSTLVAFEKRKGSQIAVLVVGSTLDWSIEEYAVKVFETWKLGRKDIRDGVLMVVAIQDHKTRIEVGYGLEGALPDVICKRIIEDFMIPHFRNGDYNQGIVEGVARIIERIDGEELPAASGRVAGSDSGSSSSTEGPELPNHLVTAFIILVVLGKLFGFLFGNGLSGGIGAVLFVILGLFWSITLWLLIPGAFLLWFFVLANGGGMGSSSSWGSSSGGGGSWSGGGGSSGGGGASGSW</sequence>
<dbReference type="RefSeq" id="WP_123180009.1">
    <property type="nucleotide sequence ID" value="NZ_CP033614.1"/>
</dbReference>
<gene>
    <name evidence="1" type="ORF">EFP84_15630</name>
</gene>
<proteinExistence type="predicted"/>
<organism evidence="1 2">
    <name type="scientific">Leptospira kmetyi</name>
    <dbReference type="NCBI Taxonomy" id="408139"/>
    <lineage>
        <taxon>Bacteria</taxon>
        <taxon>Pseudomonadati</taxon>
        <taxon>Spirochaetota</taxon>
        <taxon>Spirochaetia</taxon>
        <taxon>Leptospirales</taxon>
        <taxon>Leptospiraceae</taxon>
        <taxon>Leptospira</taxon>
    </lineage>
</organism>
<evidence type="ECO:0000313" key="1">
    <source>
        <dbReference type="EMBL" id="AYV56783.1"/>
    </source>
</evidence>
<accession>A0A5F1XU09</accession>
<dbReference type="InterPro" id="IPR007621">
    <property type="entry name" value="TPM_dom"/>
</dbReference>
<dbReference type="PANTHER" id="PTHR30373">
    <property type="entry name" value="UPF0603 PROTEIN YGCG"/>
    <property type="match status" value="1"/>
</dbReference>
<dbReference type="EMBL" id="CP033614">
    <property type="protein sequence ID" value="AYV56783.1"/>
    <property type="molecule type" value="Genomic_DNA"/>
</dbReference>
<name>A0A5F1XU09_9LEPT</name>
<reference evidence="1 2" key="1">
    <citation type="submission" date="2018-11" db="EMBL/GenBank/DDBJ databases">
        <title>Complete genome sequence of Leptospira kmetyi isolate LS 001/16 from soil sample associated with a leptospirosis patient in Kelantan.</title>
        <authorList>
            <person name="Muhammad Yusoff F."/>
            <person name="Muhammad Yusoff S."/>
            <person name="Ahmad M.N."/>
            <person name="Yusof N.Y."/>
            <person name="Aziah I."/>
        </authorList>
    </citation>
    <scope>NUCLEOTIDE SEQUENCE [LARGE SCALE GENOMIC DNA]</scope>
    <source>
        <strain evidence="1 2">LS 001/16</strain>
    </source>
</reference>